<dbReference type="PROSITE" id="PS50883">
    <property type="entry name" value="EAL"/>
    <property type="match status" value="1"/>
</dbReference>
<reference evidence="2 3" key="1">
    <citation type="submission" date="2016-10" db="EMBL/GenBank/DDBJ databases">
        <authorList>
            <person name="de Groot N.N."/>
        </authorList>
    </citation>
    <scope>NUCLEOTIDE SEQUENCE [LARGE SCALE GENOMIC DNA]</scope>
    <source>
        <strain evidence="2 3">IBRC-M 10445</strain>
    </source>
</reference>
<dbReference type="GO" id="GO:0071111">
    <property type="term" value="F:cyclic-guanylate-specific phosphodiesterase activity"/>
    <property type="evidence" value="ECO:0007669"/>
    <property type="project" value="InterPro"/>
</dbReference>
<dbReference type="EMBL" id="FOSC01000001">
    <property type="protein sequence ID" value="SFJ25083.1"/>
    <property type="molecule type" value="Genomic_DNA"/>
</dbReference>
<dbReference type="Proteomes" id="UP000199445">
    <property type="component" value="Unassembled WGS sequence"/>
</dbReference>
<evidence type="ECO:0000313" key="2">
    <source>
        <dbReference type="EMBL" id="SFJ25083.1"/>
    </source>
</evidence>
<dbReference type="InterPro" id="IPR050706">
    <property type="entry name" value="Cyclic-di-GMP_PDE-like"/>
</dbReference>
<dbReference type="CDD" id="cd01948">
    <property type="entry name" value="EAL"/>
    <property type="match status" value="1"/>
</dbReference>
<dbReference type="PANTHER" id="PTHR33121:SF76">
    <property type="entry name" value="SIGNALING PROTEIN"/>
    <property type="match status" value="1"/>
</dbReference>
<dbReference type="AlphaFoldDB" id="A0A1I3PU48"/>
<gene>
    <name evidence="2" type="ORF">SAMN05216429_101313</name>
</gene>
<dbReference type="SUPFAM" id="SSF141868">
    <property type="entry name" value="EAL domain-like"/>
    <property type="match status" value="1"/>
</dbReference>
<sequence length="530" mass="60064">MRYYGLLEFISQIEWTHKLISAPKGVTDQEVETWNWNSTNPLPYPAITKIASKSPGQPGDFCIRPPSHIPPLSGISGNTGESLAICSPQPDTTLFSPMSRDVPDYIPASEVELLSPMLSQESNRWTADFRGLTLHTALQPIYSLSHKRTIGYEALIRAFDHEQCQVSPLHLFDLPDSHAENLLLDRLCRYLHIRNYSGIKDQLNWLFLNVSPQVITTGSQKDSFFGQLLEKTTLPPHRIVIEIVEQPTDDADRLRETVAYYRELGCLIAIDDFGAGHSNFERIWNLSPDIVKLDRALLTRATEDRKARQILNGMVSLLHQSGCLVLLEGVETRDQAMIAIDAGVDFVQGFYFHKPSLDLEGLSRAQADLDELLEEYKYYKQLIRDPDQQVANFFSIPFKRTVAQLQEDTSMSEACAELLKHPTVSRCYLVNSRGIQIEDTLVSDFVERNQDPRYRPLESTVSADWFRQQYLRQALAEPGVLQVTTPYLCATGAYMCVTLSLAYEHQNETRVLCCDILANGQVLDSDQPDY</sequence>
<feature type="domain" description="EAL" evidence="1">
    <location>
        <begin position="117"/>
        <end position="369"/>
    </location>
</feature>
<evidence type="ECO:0000259" key="1">
    <source>
        <dbReference type="PROSITE" id="PS50883"/>
    </source>
</evidence>
<dbReference type="Gene3D" id="3.30.450.20">
    <property type="entry name" value="PAS domain"/>
    <property type="match status" value="1"/>
</dbReference>
<dbReference type="PANTHER" id="PTHR33121">
    <property type="entry name" value="CYCLIC DI-GMP PHOSPHODIESTERASE PDEF"/>
    <property type="match status" value="1"/>
</dbReference>
<proteinExistence type="predicted"/>
<dbReference type="InterPro" id="IPR001633">
    <property type="entry name" value="EAL_dom"/>
</dbReference>
<keyword evidence="3" id="KW-1185">Reference proteome</keyword>
<dbReference type="InterPro" id="IPR029151">
    <property type="entry name" value="Sensor-like_sf"/>
</dbReference>
<accession>A0A1I3PU48</accession>
<name>A0A1I3PU48_9GAMM</name>
<dbReference type="SMART" id="SM00052">
    <property type="entry name" value="EAL"/>
    <property type="match status" value="1"/>
</dbReference>
<dbReference type="SUPFAM" id="SSF103190">
    <property type="entry name" value="Sensory domain-like"/>
    <property type="match status" value="1"/>
</dbReference>
<dbReference type="Gene3D" id="3.20.20.450">
    <property type="entry name" value="EAL domain"/>
    <property type="match status" value="1"/>
</dbReference>
<evidence type="ECO:0000313" key="3">
    <source>
        <dbReference type="Proteomes" id="UP000199445"/>
    </source>
</evidence>
<dbReference type="Pfam" id="PF00563">
    <property type="entry name" value="EAL"/>
    <property type="match status" value="1"/>
</dbReference>
<organism evidence="2 3">
    <name type="scientific">Marinobacter persicus</name>
    <dbReference type="NCBI Taxonomy" id="930118"/>
    <lineage>
        <taxon>Bacteria</taxon>
        <taxon>Pseudomonadati</taxon>
        <taxon>Pseudomonadota</taxon>
        <taxon>Gammaproteobacteria</taxon>
        <taxon>Pseudomonadales</taxon>
        <taxon>Marinobacteraceae</taxon>
        <taxon>Marinobacter</taxon>
    </lineage>
</organism>
<protein>
    <submittedName>
        <fullName evidence="2">EAL domain, c-di-GMP-specific phosphodiesterase class I (Or its enzymatically inactive variant)</fullName>
    </submittedName>
</protein>
<dbReference type="InterPro" id="IPR035919">
    <property type="entry name" value="EAL_sf"/>
</dbReference>